<gene>
    <name evidence="1" type="ORF">BP5553_06884</name>
</gene>
<dbReference type="RefSeq" id="XP_031868928.1">
    <property type="nucleotide sequence ID" value="XM_032015507.1"/>
</dbReference>
<keyword evidence="2" id="KW-1185">Reference proteome</keyword>
<organism evidence="1 2">
    <name type="scientific">Venustampulla echinocandica</name>
    <dbReference type="NCBI Taxonomy" id="2656787"/>
    <lineage>
        <taxon>Eukaryota</taxon>
        <taxon>Fungi</taxon>
        <taxon>Dikarya</taxon>
        <taxon>Ascomycota</taxon>
        <taxon>Pezizomycotina</taxon>
        <taxon>Leotiomycetes</taxon>
        <taxon>Helotiales</taxon>
        <taxon>Pleuroascaceae</taxon>
        <taxon>Venustampulla</taxon>
    </lineage>
</organism>
<evidence type="ECO:0008006" key="3">
    <source>
        <dbReference type="Google" id="ProtNLM"/>
    </source>
</evidence>
<protein>
    <recommendedName>
        <fullName evidence="3">ABA 3 protein</fullName>
    </recommendedName>
</protein>
<reference evidence="1 2" key="1">
    <citation type="journal article" date="2018" name="IMA Fungus">
        <title>IMA Genome-F 9: Draft genome sequence of Annulohypoxylon stygium, Aspergillus mulundensis, Berkeleyomyces basicola (syn. Thielaviopsis basicola), Ceratocystis smalleyi, two Cercospora beticola strains, Coleophoma cylindrospora, Fusarium fracticaudum, Phialophora cf. hyalina, and Morchella septimelata.</title>
        <authorList>
            <person name="Wingfield B.D."/>
            <person name="Bills G.F."/>
            <person name="Dong Y."/>
            <person name="Huang W."/>
            <person name="Nel W.J."/>
            <person name="Swalarsk-Parry B.S."/>
            <person name="Vaghefi N."/>
            <person name="Wilken P.M."/>
            <person name="An Z."/>
            <person name="de Beer Z.W."/>
            <person name="De Vos L."/>
            <person name="Chen L."/>
            <person name="Duong T.A."/>
            <person name="Gao Y."/>
            <person name="Hammerbacher A."/>
            <person name="Kikkert J.R."/>
            <person name="Li Y."/>
            <person name="Li H."/>
            <person name="Li K."/>
            <person name="Li Q."/>
            <person name="Liu X."/>
            <person name="Ma X."/>
            <person name="Naidoo K."/>
            <person name="Pethybridge S.J."/>
            <person name="Sun J."/>
            <person name="Steenkamp E.T."/>
            <person name="van der Nest M.A."/>
            <person name="van Wyk S."/>
            <person name="Wingfield M.J."/>
            <person name="Xiong C."/>
            <person name="Yue Q."/>
            <person name="Zhang X."/>
        </authorList>
    </citation>
    <scope>NUCLEOTIDE SEQUENCE [LARGE SCALE GENOMIC DNA]</scope>
    <source>
        <strain evidence="1 2">BP 5553</strain>
    </source>
</reference>
<dbReference type="OrthoDB" id="2821964at2759"/>
<dbReference type="EMBL" id="NPIC01000005">
    <property type="protein sequence ID" value="RDL36272.1"/>
    <property type="molecule type" value="Genomic_DNA"/>
</dbReference>
<dbReference type="Proteomes" id="UP000254866">
    <property type="component" value="Unassembled WGS sequence"/>
</dbReference>
<comment type="caution">
    <text evidence="1">The sequence shown here is derived from an EMBL/GenBank/DDBJ whole genome shotgun (WGS) entry which is preliminary data.</text>
</comment>
<evidence type="ECO:0000313" key="1">
    <source>
        <dbReference type="EMBL" id="RDL36272.1"/>
    </source>
</evidence>
<dbReference type="STRING" id="2656787.A0A370TL61"/>
<evidence type="ECO:0000313" key="2">
    <source>
        <dbReference type="Proteomes" id="UP000254866"/>
    </source>
</evidence>
<dbReference type="GeneID" id="43599733"/>
<dbReference type="AlphaFoldDB" id="A0A370TL61"/>
<name>A0A370TL61_9HELO</name>
<accession>A0A370TL61</accession>
<sequence length="433" mass="49462">MANETANSNNTRDDAGTNMYNDKWFFPEELRHGLETFDLPDRIIDESLACAWEYSRCVIPEWTNWDRYLAFNRTIIIAIIAEFRGDLIPEDSSKDVVGYDLEELLSTLFSGTPMHEDMSREFRAFLLISAEKSSKRLDSELFSRYLNALVKSPQGWFRLRDCDALARYTIASALACNDFNDILFSEDQWQLIAELSNTLYDAVAFYKHRAEGETNSTFGYVGGETRVESYRLYREVLWALDVAWARDPAKRCVLNFTRFFGGPIHMTTRRYRFVEDGLVIGKPETEGVVKLARDNVKLWNRVEEIATQPVKDERYAEVIAQSDKLMFPGFCGLLQSSAKKHCPRCSHAASNSSKAIKQFGGVRLCDECKEEWRSYMRAFPVRFVAAFPEIVQISPSLIANSKKINVEVPASIDISAGLKMLKVSEVGDMYNSD</sequence>
<proteinExistence type="predicted"/>